<protein>
    <submittedName>
        <fullName evidence="1">Uncharacterized protein</fullName>
    </submittedName>
</protein>
<accession>A0ABN5YKM6</accession>
<evidence type="ECO:0000313" key="1">
    <source>
        <dbReference type="EMBL" id="BBX82206.1"/>
    </source>
</evidence>
<dbReference type="EMBL" id="AP022577">
    <property type="protein sequence ID" value="BBX82206.1"/>
    <property type="molecule type" value="Genomic_DNA"/>
</dbReference>
<organism evidence="1 2">
    <name type="scientific">Mycolicibacterium aubagnense</name>
    <dbReference type="NCBI Taxonomy" id="319707"/>
    <lineage>
        <taxon>Bacteria</taxon>
        <taxon>Bacillati</taxon>
        <taxon>Actinomycetota</taxon>
        <taxon>Actinomycetes</taxon>
        <taxon>Mycobacteriales</taxon>
        <taxon>Mycobacteriaceae</taxon>
        <taxon>Mycolicibacterium</taxon>
    </lineage>
</organism>
<proteinExistence type="predicted"/>
<gene>
    <name evidence="1" type="ORF">MAUB_00790</name>
</gene>
<dbReference type="RefSeq" id="WP_138233454.1">
    <property type="nucleotide sequence ID" value="NZ_AP022577.1"/>
</dbReference>
<dbReference type="Proteomes" id="UP000465609">
    <property type="component" value="Chromosome"/>
</dbReference>
<sequence length="83" mass="9102">MADSDTERDATDAHRLAAVAAVLEILRMQRQHCSRCVTAEGIDAVRREAIEEIRAITAEGWAPEQVPGIGAVSWFGRDRVGEL</sequence>
<name>A0ABN5YKM6_9MYCO</name>
<evidence type="ECO:0000313" key="2">
    <source>
        <dbReference type="Proteomes" id="UP000465609"/>
    </source>
</evidence>
<reference evidence="1 2" key="1">
    <citation type="journal article" date="2019" name="Emerg. Microbes Infect.">
        <title>Comprehensive subspecies identification of 175 nontuberculous mycobacteria species based on 7547 genomic profiles.</title>
        <authorList>
            <person name="Matsumoto Y."/>
            <person name="Kinjo T."/>
            <person name="Motooka D."/>
            <person name="Nabeya D."/>
            <person name="Jung N."/>
            <person name="Uechi K."/>
            <person name="Horii T."/>
            <person name="Iida T."/>
            <person name="Fujita J."/>
            <person name="Nakamura S."/>
        </authorList>
    </citation>
    <scope>NUCLEOTIDE SEQUENCE [LARGE SCALE GENOMIC DNA]</scope>
    <source>
        <strain evidence="1 2">JCM 15296</strain>
    </source>
</reference>
<keyword evidence="2" id="KW-1185">Reference proteome</keyword>